<keyword evidence="2" id="KW-1185">Reference proteome</keyword>
<name>A0AAD8TZ48_LOLMU</name>
<proteinExistence type="predicted"/>
<accession>A0AAD8TZ48</accession>
<protein>
    <submittedName>
        <fullName evidence="1">Uncharacterized protein</fullName>
    </submittedName>
</protein>
<evidence type="ECO:0000313" key="1">
    <source>
        <dbReference type="EMBL" id="KAK1696891.1"/>
    </source>
</evidence>
<gene>
    <name evidence="1" type="ORF">QYE76_013588</name>
</gene>
<evidence type="ECO:0000313" key="2">
    <source>
        <dbReference type="Proteomes" id="UP001231189"/>
    </source>
</evidence>
<organism evidence="1 2">
    <name type="scientific">Lolium multiflorum</name>
    <name type="common">Italian ryegrass</name>
    <name type="synonym">Lolium perenne subsp. multiflorum</name>
    <dbReference type="NCBI Taxonomy" id="4521"/>
    <lineage>
        <taxon>Eukaryota</taxon>
        <taxon>Viridiplantae</taxon>
        <taxon>Streptophyta</taxon>
        <taxon>Embryophyta</taxon>
        <taxon>Tracheophyta</taxon>
        <taxon>Spermatophyta</taxon>
        <taxon>Magnoliopsida</taxon>
        <taxon>Liliopsida</taxon>
        <taxon>Poales</taxon>
        <taxon>Poaceae</taxon>
        <taxon>BOP clade</taxon>
        <taxon>Pooideae</taxon>
        <taxon>Poodae</taxon>
        <taxon>Poeae</taxon>
        <taxon>Poeae Chloroplast Group 2 (Poeae type)</taxon>
        <taxon>Loliodinae</taxon>
        <taxon>Loliinae</taxon>
        <taxon>Lolium</taxon>
    </lineage>
</organism>
<reference evidence="1" key="1">
    <citation type="submission" date="2023-07" db="EMBL/GenBank/DDBJ databases">
        <title>A chromosome-level genome assembly of Lolium multiflorum.</title>
        <authorList>
            <person name="Chen Y."/>
            <person name="Copetti D."/>
            <person name="Kolliker R."/>
            <person name="Studer B."/>
        </authorList>
    </citation>
    <scope>NUCLEOTIDE SEQUENCE</scope>
    <source>
        <strain evidence="1">02402/16</strain>
        <tissue evidence="1">Leaf</tissue>
    </source>
</reference>
<dbReference type="Proteomes" id="UP001231189">
    <property type="component" value="Unassembled WGS sequence"/>
</dbReference>
<comment type="caution">
    <text evidence="1">The sequence shown here is derived from an EMBL/GenBank/DDBJ whole genome shotgun (WGS) entry which is preliminary data.</text>
</comment>
<dbReference type="EMBL" id="JAUUTY010000001">
    <property type="protein sequence ID" value="KAK1696891.1"/>
    <property type="molecule type" value="Genomic_DNA"/>
</dbReference>
<sequence length="128" mass="15010">MLCACKIPLRQKTSNSVRNPLRDYYICWKIEANEPYSCKTWLWVDLVADYVEKIIKFRTRILQAKHGRELAAVREECSYMPYEKNKNSSGETRILYKEDMLLWSLTHAVFEFEIGGTPHQSAATCLEQ</sequence>
<dbReference type="AlphaFoldDB" id="A0AAD8TZ48"/>